<dbReference type="EMBL" id="NMTV01000045">
    <property type="protein sequence ID" value="PDX72552.1"/>
    <property type="molecule type" value="Genomic_DNA"/>
</dbReference>
<accession>A0A2A7A0J9</accession>
<proteinExistence type="predicted"/>
<name>A0A2A7A0J9_9FIRM</name>
<reference evidence="1 2" key="1">
    <citation type="journal article" date="2017" name="Front. Microbiol.">
        <title>New Insights into the Diversity of the Genus Faecalibacterium.</title>
        <authorList>
            <person name="Benevides L."/>
            <person name="Burman S."/>
            <person name="Martin R."/>
            <person name="Robert V."/>
            <person name="Thomas M."/>
            <person name="Miquel S."/>
            <person name="Chain F."/>
            <person name="Sokol H."/>
            <person name="Bermudez-Humaran L.G."/>
            <person name="Morrison M."/>
            <person name="Langella P."/>
            <person name="Azevedo V.A."/>
            <person name="Chatel J.M."/>
            <person name="Soares S."/>
        </authorList>
    </citation>
    <scope>NUCLEOTIDE SEQUENCE [LARGE SCALE GENOMIC DNA]</scope>
    <source>
        <strain evidence="1 2">CNCM I 4546</strain>
    </source>
</reference>
<comment type="caution">
    <text evidence="1">The sequence shown here is derived from an EMBL/GenBank/DDBJ whole genome shotgun (WGS) entry which is preliminary data.</text>
</comment>
<dbReference type="Proteomes" id="UP000219901">
    <property type="component" value="Unassembled WGS sequence"/>
</dbReference>
<gene>
    <name evidence="1" type="ORF">CGS55_07150</name>
</gene>
<dbReference type="AlphaFoldDB" id="A0A2A7A0J9"/>
<protein>
    <submittedName>
        <fullName evidence="1">Uncharacterized protein</fullName>
    </submittedName>
</protein>
<evidence type="ECO:0000313" key="1">
    <source>
        <dbReference type="EMBL" id="PDX72552.1"/>
    </source>
</evidence>
<organism evidence="1 2">
    <name type="scientific">Faecalibacterium prausnitzii</name>
    <dbReference type="NCBI Taxonomy" id="853"/>
    <lineage>
        <taxon>Bacteria</taxon>
        <taxon>Bacillati</taxon>
        <taxon>Bacillota</taxon>
        <taxon>Clostridia</taxon>
        <taxon>Eubacteriales</taxon>
        <taxon>Oscillospiraceae</taxon>
        <taxon>Faecalibacterium</taxon>
    </lineage>
</organism>
<evidence type="ECO:0000313" key="2">
    <source>
        <dbReference type="Proteomes" id="UP000219901"/>
    </source>
</evidence>
<sequence>MFCLVADELADISFAEALEKLQLFLEELLQGFHPLQQGIYALIVEFLADLPADVAKFLDLDGLRADFDAQTGCEV</sequence>